<comment type="caution">
    <text evidence="2">The sequence shown here is derived from an EMBL/GenBank/DDBJ whole genome shotgun (WGS) entry which is preliminary data.</text>
</comment>
<feature type="region of interest" description="Disordered" evidence="1">
    <location>
        <begin position="1"/>
        <end position="32"/>
    </location>
</feature>
<organism evidence="2 3">
    <name type="scientific">Protopolystoma xenopodis</name>
    <dbReference type="NCBI Taxonomy" id="117903"/>
    <lineage>
        <taxon>Eukaryota</taxon>
        <taxon>Metazoa</taxon>
        <taxon>Spiralia</taxon>
        <taxon>Lophotrochozoa</taxon>
        <taxon>Platyhelminthes</taxon>
        <taxon>Monogenea</taxon>
        <taxon>Polyopisthocotylea</taxon>
        <taxon>Polystomatidea</taxon>
        <taxon>Polystomatidae</taxon>
        <taxon>Protopolystoma</taxon>
    </lineage>
</organism>
<proteinExistence type="predicted"/>
<gene>
    <name evidence="2" type="ORF">PXEA_LOCUS24179</name>
</gene>
<dbReference type="EMBL" id="CAAALY010115056">
    <property type="protein sequence ID" value="VEL30739.1"/>
    <property type="molecule type" value="Genomic_DNA"/>
</dbReference>
<accession>A0A448X8D7</accession>
<name>A0A448X8D7_9PLAT</name>
<evidence type="ECO:0000313" key="3">
    <source>
        <dbReference type="Proteomes" id="UP000784294"/>
    </source>
</evidence>
<dbReference type="Proteomes" id="UP000784294">
    <property type="component" value="Unassembled WGS sequence"/>
</dbReference>
<keyword evidence="3" id="KW-1185">Reference proteome</keyword>
<evidence type="ECO:0000256" key="1">
    <source>
        <dbReference type="SAM" id="MobiDB-lite"/>
    </source>
</evidence>
<sequence length="106" mass="12031">MEPKCSGKATKNSTSEKYFDITHDSDEEDSYDYATNEKEEALALEEEETCDNPIYLVDQDLNPSEDPPTYEKLAGRSKSASDTLCRRKKAQLPFSLTCLRNLCLCH</sequence>
<feature type="region of interest" description="Disordered" evidence="1">
    <location>
        <begin position="57"/>
        <end position="77"/>
    </location>
</feature>
<reference evidence="2" key="1">
    <citation type="submission" date="2018-11" db="EMBL/GenBank/DDBJ databases">
        <authorList>
            <consortium name="Pathogen Informatics"/>
        </authorList>
    </citation>
    <scope>NUCLEOTIDE SEQUENCE</scope>
</reference>
<dbReference type="AlphaFoldDB" id="A0A448X8D7"/>
<protein>
    <submittedName>
        <fullName evidence="2">Uncharacterized protein</fullName>
    </submittedName>
</protein>
<evidence type="ECO:0000313" key="2">
    <source>
        <dbReference type="EMBL" id="VEL30739.1"/>
    </source>
</evidence>